<dbReference type="PROSITE" id="PS51257">
    <property type="entry name" value="PROKAR_LIPOPROTEIN"/>
    <property type="match status" value="1"/>
</dbReference>
<evidence type="ECO:0008006" key="3">
    <source>
        <dbReference type="Google" id="ProtNLM"/>
    </source>
</evidence>
<evidence type="ECO:0000313" key="1">
    <source>
        <dbReference type="EMBL" id="KKB47354.1"/>
    </source>
</evidence>
<evidence type="ECO:0000313" key="2">
    <source>
        <dbReference type="Proteomes" id="UP000033035"/>
    </source>
</evidence>
<keyword evidence="2" id="KW-1185">Reference proteome</keyword>
<gene>
    <name evidence="1" type="ORF">HMPREF1536_04998</name>
</gene>
<dbReference type="PATRIC" id="fig|1203610.3.peg.5097"/>
<dbReference type="Pfam" id="PF12771">
    <property type="entry name" value="SusD-like_2"/>
    <property type="match status" value="1"/>
</dbReference>
<proteinExistence type="predicted"/>
<dbReference type="InterPro" id="IPR041662">
    <property type="entry name" value="SusD-like_2"/>
</dbReference>
<protein>
    <recommendedName>
        <fullName evidence="3">SusD/RagB family nutrient-binding outer membrane lipoprotein</fullName>
    </recommendedName>
</protein>
<dbReference type="InterPro" id="IPR011990">
    <property type="entry name" value="TPR-like_helical_dom_sf"/>
</dbReference>
<dbReference type="Proteomes" id="UP000033035">
    <property type="component" value="Unassembled WGS sequence"/>
</dbReference>
<dbReference type="SUPFAM" id="SSF48452">
    <property type="entry name" value="TPR-like"/>
    <property type="match status" value="1"/>
</dbReference>
<dbReference type="EMBL" id="AQHW01000029">
    <property type="protein sequence ID" value="KKB47354.1"/>
    <property type="molecule type" value="Genomic_DNA"/>
</dbReference>
<name>A0A0F5IP55_9BACT</name>
<dbReference type="HOGENOM" id="CLU_459934_0_0_10"/>
<dbReference type="RefSeq" id="WP_028726857.1">
    <property type="nucleotide sequence ID" value="NZ_AUAE01000010.1"/>
</dbReference>
<dbReference type="STRING" id="1203610.HMPREF1536_04998"/>
<sequence>MNTIKKYITSLALGVAVTGAMVSCDTLDEKFYNPDKLTEADFSLLFASAQTKGHLFRYDYGATFHYMRGFGKMLGLGVSPLYLDRTQNNTIVRPWDGWSGTPFNEFIFTQTCTNYSKELSGMKLLYADMTEEEQEQNKVYMLCSDIIRSYAFQRATDLYDDMPYSEAGGAFQELFYPKYDTQEEIYTSIMETLKSAAKDLSAYQFHTEAEKSKFSSVDLLCNGDLDKWIRMANSLRLRMAMRLCHAKPDVAVSTIKELVAENRMLTEYSHDLGFEEQDKTHAFELTFFRGVDERGYESGAPATIINDIMNYEYQPGDENGITRHDFDPRLYAMFQPDIHGRYIGLPLTIEEAEAELPKYYTTQELTDMYNFNDVVTNTWNPERIPAMYNRRTYFNFDMKFPVMGSTETNLLLVEAAVRWPGEFGSIDVKQCIKKAIDASTRFYYNVNKTMSYNESSLPSILYVQAKAKAPELDEDHLADYEELAANKFAGLASTKDKLKFIFDQKFCHMNIMNPYEIYNEARRLVKDFDGELPFVATPNVVFQERMFYPSSELTNNGENFAKVAHKNTYDTPVWWTTRTTAAENHNGNAL</sequence>
<comment type="caution">
    <text evidence="1">The sequence shown here is derived from an EMBL/GenBank/DDBJ whole genome shotgun (WGS) entry which is preliminary data.</text>
</comment>
<dbReference type="AlphaFoldDB" id="A0A0F5IP55"/>
<accession>A0A0F5IP55</accession>
<reference evidence="1 2" key="1">
    <citation type="submission" date="2013-04" db="EMBL/GenBank/DDBJ databases">
        <title>The Genome Sequence of Parabacteroides gordonii DSM 23371.</title>
        <authorList>
            <consortium name="The Broad Institute Genomics Platform"/>
            <person name="Earl A."/>
            <person name="Ward D."/>
            <person name="Feldgarden M."/>
            <person name="Gevers D."/>
            <person name="Martens E."/>
            <person name="Sakamoto M."/>
            <person name="Benno Y."/>
            <person name="Suzuki N."/>
            <person name="Matsunaga N."/>
            <person name="Koshihara K."/>
            <person name="Seki M."/>
            <person name="Komiya H."/>
            <person name="Walker B."/>
            <person name="Young S."/>
            <person name="Zeng Q."/>
            <person name="Gargeya S."/>
            <person name="Fitzgerald M."/>
            <person name="Haas B."/>
            <person name="Abouelleil A."/>
            <person name="Allen A.W."/>
            <person name="Alvarado L."/>
            <person name="Arachchi H.M."/>
            <person name="Berlin A.M."/>
            <person name="Chapman S.B."/>
            <person name="Gainer-Dewar J."/>
            <person name="Goldberg J."/>
            <person name="Griggs A."/>
            <person name="Gujja S."/>
            <person name="Hansen M."/>
            <person name="Howarth C."/>
            <person name="Imamovic A."/>
            <person name="Ireland A."/>
            <person name="Larimer J."/>
            <person name="McCowan C."/>
            <person name="Murphy C."/>
            <person name="Pearson M."/>
            <person name="Poon T.W."/>
            <person name="Priest M."/>
            <person name="Roberts A."/>
            <person name="Saif S."/>
            <person name="Shea T."/>
            <person name="Sisk P."/>
            <person name="Sykes S."/>
            <person name="Wortman J."/>
            <person name="Nusbaum C."/>
            <person name="Birren B."/>
        </authorList>
    </citation>
    <scope>NUCLEOTIDE SEQUENCE [LARGE SCALE GENOMIC DNA]</scope>
    <source>
        <strain evidence="1 2">MS-1</strain>
    </source>
</reference>
<dbReference type="Gene3D" id="1.25.40.390">
    <property type="match status" value="1"/>
</dbReference>
<organism evidence="1 2">
    <name type="scientific">Parabacteroides gordonii MS-1 = DSM 23371</name>
    <dbReference type="NCBI Taxonomy" id="1203610"/>
    <lineage>
        <taxon>Bacteria</taxon>
        <taxon>Pseudomonadati</taxon>
        <taxon>Bacteroidota</taxon>
        <taxon>Bacteroidia</taxon>
        <taxon>Bacteroidales</taxon>
        <taxon>Tannerellaceae</taxon>
        <taxon>Parabacteroides</taxon>
    </lineage>
</organism>